<evidence type="ECO:0000256" key="2">
    <source>
        <dbReference type="SAM" id="Phobius"/>
    </source>
</evidence>
<dbReference type="InterPro" id="IPR028096">
    <property type="entry name" value="EfeO_Cupredoxin"/>
</dbReference>
<feature type="domain" description="EfeO-type cupredoxin-like" evidence="3">
    <location>
        <begin position="127"/>
        <end position="196"/>
    </location>
</feature>
<evidence type="ECO:0000259" key="3">
    <source>
        <dbReference type="Pfam" id="PF13473"/>
    </source>
</evidence>
<accession>A0A3B0BFC0</accession>
<dbReference type="SUPFAM" id="SSF49503">
    <property type="entry name" value="Cupredoxins"/>
    <property type="match status" value="1"/>
</dbReference>
<feature type="compositionally biased region" description="Basic and acidic residues" evidence="1">
    <location>
        <begin position="42"/>
        <end position="52"/>
    </location>
</feature>
<sequence>MRKQARSYASKEEVRDKHRGGGKPAPCLRQALHEPGALSSQGEEKRLRNETWRRDPQKRVQVVVLGRNKLLLAVGIFLLAAAYLLYVRQEQAASVTGTAAAGERTIHMVTGEFKSTLPDGKEIEAYRWDPGTIVVRKGEKVKLSITGVNGASHPFMIEGLGIKGEVKKGEETVVSFQADKPGVYRLICLTHPDFAHSGPMIGYIVVN</sequence>
<comment type="caution">
    <text evidence="4">The sequence shown here is derived from an EMBL/GenBank/DDBJ whole genome shotgun (WGS) entry which is preliminary data.</text>
</comment>
<dbReference type="OrthoDB" id="9773354at2"/>
<keyword evidence="2" id="KW-1133">Transmembrane helix</keyword>
<dbReference type="EMBL" id="RBAH01000028">
    <property type="protein sequence ID" value="RKN71875.1"/>
    <property type="molecule type" value="Genomic_DNA"/>
</dbReference>
<dbReference type="Gene3D" id="2.60.40.420">
    <property type="entry name" value="Cupredoxins - blue copper proteins"/>
    <property type="match status" value="1"/>
</dbReference>
<keyword evidence="2" id="KW-0472">Membrane</keyword>
<organism evidence="4 5">
    <name type="scientific">Paenibacillus ginsengarvi</name>
    <dbReference type="NCBI Taxonomy" id="400777"/>
    <lineage>
        <taxon>Bacteria</taxon>
        <taxon>Bacillati</taxon>
        <taxon>Bacillota</taxon>
        <taxon>Bacilli</taxon>
        <taxon>Bacillales</taxon>
        <taxon>Paenibacillaceae</taxon>
        <taxon>Paenibacillus</taxon>
    </lineage>
</organism>
<dbReference type="AlphaFoldDB" id="A0A3B0BFC0"/>
<name>A0A3B0BFC0_9BACL</name>
<proteinExistence type="predicted"/>
<evidence type="ECO:0000313" key="4">
    <source>
        <dbReference type="EMBL" id="RKN71875.1"/>
    </source>
</evidence>
<keyword evidence="5" id="KW-1185">Reference proteome</keyword>
<feature type="transmembrane region" description="Helical" evidence="2">
    <location>
        <begin position="68"/>
        <end position="86"/>
    </location>
</feature>
<protein>
    <recommendedName>
        <fullName evidence="3">EfeO-type cupredoxin-like domain-containing protein</fullName>
    </recommendedName>
</protein>
<keyword evidence="2" id="KW-0812">Transmembrane</keyword>
<evidence type="ECO:0000256" key="1">
    <source>
        <dbReference type="SAM" id="MobiDB-lite"/>
    </source>
</evidence>
<reference evidence="4 5" key="1">
    <citation type="journal article" date="2007" name="Int. J. Syst. Evol. Microbiol.">
        <title>Paenibacillus ginsengarvi sp. nov., isolated from soil from ginseng cultivation.</title>
        <authorList>
            <person name="Yoon M.H."/>
            <person name="Ten L.N."/>
            <person name="Im W.T."/>
        </authorList>
    </citation>
    <scope>NUCLEOTIDE SEQUENCE [LARGE SCALE GENOMIC DNA]</scope>
    <source>
        <strain evidence="4 5">KCTC 13059</strain>
    </source>
</reference>
<dbReference type="Proteomes" id="UP000282311">
    <property type="component" value="Unassembled WGS sequence"/>
</dbReference>
<dbReference type="InterPro" id="IPR008972">
    <property type="entry name" value="Cupredoxin"/>
</dbReference>
<evidence type="ECO:0000313" key="5">
    <source>
        <dbReference type="Proteomes" id="UP000282311"/>
    </source>
</evidence>
<gene>
    <name evidence="4" type="ORF">D7M11_29025</name>
</gene>
<feature type="region of interest" description="Disordered" evidence="1">
    <location>
        <begin position="1"/>
        <end position="52"/>
    </location>
</feature>
<dbReference type="Pfam" id="PF13473">
    <property type="entry name" value="Cupredoxin_1"/>
    <property type="match status" value="1"/>
</dbReference>